<keyword evidence="7" id="KW-0675">Receptor</keyword>
<evidence type="ECO:0000256" key="8">
    <source>
        <dbReference type="ARBA" id="ARBA00023180"/>
    </source>
</evidence>
<dbReference type="PANTHER" id="PTHR42643:SF24">
    <property type="entry name" value="IONOTROPIC RECEPTOR 60A"/>
    <property type="match status" value="1"/>
</dbReference>
<evidence type="ECO:0000313" key="12">
    <source>
        <dbReference type="Proteomes" id="UP000887013"/>
    </source>
</evidence>
<keyword evidence="6 9" id="KW-0472">Membrane</keyword>
<evidence type="ECO:0000256" key="4">
    <source>
        <dbReference type="ARBA" id="ARBA00022692"/>
    </source>
</evidence>
<evidence type="ECO:0000256" key="2">
    <source>
        <dbReference type="ARBA" id="ARBA00008685"/>
    </source>
</evidence>
<feature type="transmembrane region" description="Helical" evidence="9">
    <location>
        <begin position="120"/>
        <end position="139"/>
    </location>
</feature>
<dbReference type="InterPro" id="IPR001320">
    <property type="entry name" value="Iontro_rcpt_C"/>
</dbReference>
<feature type="non-terminal residue" evidence="11">
    <location>
        <position position="347"/>
    </location>
</feature>
<comment type="caution">
    <text evidence="11">The sequence shown here is derived from an EMBL/GenBank/DDBJ whole genome shotgun (WGS) entry which is preliminary data.</text>
</comment>
<dbReference type="OrthoDB" id="6424337at2759"/>
<proteinExistence type="inferred from homology"/>
<dbReference type="GO" id="GO:0005886">
    <property type="term" value="C:plasma membrane"/>
    <property type="evidence" value="ECO:0007669"/>
    <property type="project" value="UniProtKB-SubCell"/>
</dbReference>
<name>A0A8X6UBL7_NEPPI</name>
<feature type="domain" description="Ionotropic glutamate receptor C-terminal" evidence="10">
    <location>
        <begin position="50"/>
        <end position="325"/>
    </location>
</feature>
<keyword evidence="8" id="KW-0325">Glycoprotein</keyword>
<dbReference type="Gene3D" id="1.10.287.70">
    <property type="match status" value="1"/>
</dbReference>
<feature type="transmembrane region" description="Helical" evidence="9">
    <location>
        <begin position="314"/>
        <end position="333"/>
    </location>
</feature>
<dbReference type="EMBL" id="BMAW01125701">
    <property type="protein sequence ID" value="GFU13637.1"/>
    <property type="molecule type" value="Genomic_DNA"/>
</dbReference>
<comment type="subcellular location">
    <subcellularLocation>
        <location evidence="1">Cell membrane</location>
        <topology evidence="1">Multi-pass membrane protein</topology>
    </subcellularLocation>
</comment>
<dbReference type="InterPro" id="IPR052192">
    <property type="entry name" value="Insect_Ionotropic_Sensory_Rcpt"/>
</dbReference>
<evidence type="ECO:0000256" key="7">
    <source>
        <dbReference type="ARBA" id="ARBA00023170"/>
    </source>
</evidence>
<feature type="transmembrane region" description="Helical" evidence="9">
    <location>
        <begin position="51"/>
        <end position="72"/>
    </location>
</feature>
<gene>
    <name evidence="11" type="primary">NCL1_19630</name>
    <name evidence="11" type="ORF">NPIL_429161</name>
</gene>
<dbReference type="SUPFAM" id="SSF53850">
    <property type="entry name" value="Periplasmic binding protein-like II"/>
    <property type="match status" value="1"/>
</dbReference>
<comment type="similarity">
    <text evidence="2">Belongs to the glutamate-gated ion channel (TC 1.A.10.1) family.</text>
</comment>
<evidence type="ECO:0000256" key="5">
    <source>
        <dbReference type="ARBA" id="ARBA00022989"/>
    </source>
</evidence>
<keyword evidence="4 9" id="KW-0812">Transmembrane</keyword>
<organism evidence="11 12">
    <name type="scientific">Nephila pilipes</name>
    <name type="common">Giant wood spider</name>
    <name type="synonym">Nephila maculata</name>
    <dbReference type="NCBI Taxonomy" id="299642"/>
    <lineage>
        <taxon>Eukaryota</taxon>
        <taxon>Metazoa</taxon>
        <taxon>Ecdysozoa</taxon>
        <taxon>Arthropoda</taxon>
        <taxon>Chelicerata</taxon>
        <taxon>Arachnida</taxon>
        <taxon>Araneae</taxon>
        <taxon>Araneomorphae</taxon>
        <taxon>Entelegynae</taxon>
        <taxon>Araneoidea</taxon>
        <taxon>Nephilidae</taxon>
        <taxon>Nephila</taxon>
    </lineage>
</organism>
<evidence type="ECO:0000256" key="9">
    <source>
        <dbReference type="SAM" id="Phobius"/>
    </source>
</evidence>
<reference evidence="11" key="1">
    <citation type="submission" date="2020-08" db="EMBL/GenBank/DDBJ databases">
        <title>Multicomponent nature underlies the extraordinary mechanical properties of spider dragline silk.</title>
        <authorList>
            <person name="Kono N."/>
            <person name="Nakamura H."/>
            <person name="Mori M."/>
            <person name="Yoshida Y."/>
            <person name="Ohtoshi R."/>
            <person name="Malay A.D."/>
            <person name="Moran D.A.P."/>
            <person name="Tomita M."/>
            <person name="Numata K."/>
            <person name="Arakawa K."/>
        </authorList>
    </citation>
    <scope>NUCLEOTIDE SEQUENCE</scope>
</reference>
<keyword evidence="5 9" id="KW-1133">Transmembrane helix</keyword>
<evidence type="ECO:0000256" key="3">
    <source>
        <dbReference type="ARBA" id="ARBA00022475"/>
    </source>
</evidence>
<sequence>EVDIAGLFVASEQRAAVVEFTHCLGFSKLGIITGVISSDKNLFLYANVFSWKVWLCLLLAIIGIALVAELIFNVTCSEKKSDDVSLFASYFWLFWRYLVGRDGGSTNNWALVHIWNMQSFRILLSTWLLGPVIICLLSFQGSITSTFAVTKLRPVIADLDELNDKTNIVPVTSRGSAVQICFKTSPSHSELWKRMENNSIAFKPEAIAETMLKIEKGTHILIIDYIYALHIVSDYVKRTGRCSIQVEEEHFCQSFIALAVQKFTSTKTVKKINSKLNYIIQAKLTDRWMNRVYNNYTHCTRQATERKPLSIKDILGGFVIWSIGIAVSFLVLISEIVESRRKRNIKK</sequence>
<protein>
    <recommendedName>
        <fullName evidence="10">Ionotropic glutamate receptor C-terminal domain-containing protein</fullName>
    </recommendedName>
</protein>
<evidence type="ECO:0000256" key="1">
    <source>
        <dbReference type="ARBA" id="ARBA00004651"/>
    </source>
</evidence>
<dbReference type="GO" id="GO:0050906">
    <property type="term" value="P:detection of stimulus involved in sensory perception"/>
    <property type="evidence" value="ECO:0007669"/>
    <property type="project" value="UniProtKB-ARBA"/>
</dbReference>
<evidence type="ECO:0000259" key="10">
    <source>
        <dbReference type="Pfam" id="PF00060"/>
    </source>
</evidence>
<keyword evidence="3" id="KW-1003">Cell membrane</keyword>
<dbReference type="AlphaFoldDB" id="A0A8X6UBL7"/>
<dbReference type="GO" id="GO:0015276">
    <property type="term" value="F:ligand-gated monoatomic ion channel activity"/>
    <property type="evidence" value="ECO:0007669"/>
    <property type="project" value="InterPro"/>
</dbReference>
<dbReference type="Pfam" id="PF00060">
    <property type="entry name" value="Lig_chan"/>
    <property type="match status" value="1"/>
</dbReference>
<evidence type="ECO:0000313" key="11">
    <source>
        <dbReference type="EMBL" id="GFU13637.1"/>
    </source>
</evidence>
<dbReference type="PANTHER" id="PTHR42643">
    <property type="entry name" value="IONOTROPIC RECEPTOR 20A-RELATED"/>
    <property type="match status" value="1"/>
</dbReference>
<dbReference type="Proteomes" id="UP000887013">
    <property type="component" value="Unassembled WGS sequence"/>
</dbReference>
<evidence type="ECO:0000256" key="6">
    <source>
        <dbReference type="ARBA" id="ARBA00023136"/>
    </source>
</evidence>
<accession>A0A8X6UBL7</accession>
<keyword evidence="12" id="KW-1185">Reference proteome</keyword>